<dbReference type="RefSeq" id="WP_073598081.1">
    <property type="nucleotide sequence ID" value="NZ_MRCB01000002.1"/>
</dbReference>
<name>A0A1U7HR08_9CYAN</name>
<accession>A0A1U7HR08</accession>
<dbReference type="OrthoDB" id="454880at2"/>
<reference evidence="1 2" key="1">
    <citation type="submission" date="2016-11" db="EMBL/GenBank/DDBJ databases">
        <title>Draft Genome Sequences of Nine Cyanobacterial Strains from Diverse Habitats.</title>
        <authorList>
            <person name="Zhu T."/>
            <person name="Hou S."/>
            <person name="Lu X."/>
            <person name="Hess W.R."/>
        </authorList>
    </citation>
    <scope>NUCLEOTIDE SEQUENCE [LARGE SCALE GENOMIC DNA]</scope>
    <source>
        <strain evidence="1 2">NIES-593</strain>
    </source>
</reference>
<dbReference type="AlphaFoldDB" id="A0A1U7HR08"/>
<sequence length="229" mass="26757">MANPWNNNLDDFDCQIGKLIQEARSYPRGSLERNKRLNQIVSLMQKSGKIMKSYGNINFHDYQEALQKSWKYFCGNLCEATTAKEAYNPDKGSVFTWFNSYLKFAIIEILKKNQQEYDNRISPVISPETGEIIYPWENLAAPSENSHSLLKEIKEWLEENRERLSQIHVDKHPDINCYVLILRRLPPETAWKILANEFGVSIPTLSSFYQRKCLPKLQDFGKSHFAEIF</sequence>
<dbReference type="EMBL" id="MRCB01000002">
    <property type="protein sequence ID" value="OKH25965.1"/>
    <property type="molecule type" value="Genomic_DNA"/>
</dbReference>
<gene>
    <name evidence="1" type="ORF">NIES593_02445</name>
</gene>
<dbReference type="STRING" id="1921803.NIES593_02445"/>
<protein>
    <recommendedName>
        <fullName evidence="3">Sigma-70 family RNA polymerase sigma factor</fullName>
    </recommendedName>
</protein>
<evidence type="ECO:0008006" key="3">
    <source>
        <dbReference type="Google" id="ProtNLM"/>
    </source>
</evidence>
<keyword evidence="2" id="KW-1185">Reference proteome</keyword>
<dbReference type="Proteomes" id="UP000186868">
    <property type="component" value="Unassembled WGS sequence"/>
</dbReference>
<proteinExistence type="predicted"/>
<organism evidence="1 2">
    <name type="scientific">Hydrococcus rivularis NIES-593</name>
    <dbReference type="NCBI Taxonomy" id="1921803"/>
    <lineage>
        <taxon>Bacteria</taxon>
        <taxon>Bacillati</taxon>
        <taxon>Cyanobacteriota</taxon>
        <taxon>Cyanophyceae</taxon>
        <taxon>Pleurocapsales</taxon>
        <taxon>Hydrococcaceae</taxon>
        <taxon>Hydrococcus</taxon>
    </lineage>
</organism>
<evidence type="ECO:0000313" key="2">
    <source>
        <dbReference type="Proteomes" id="UP000186868"/>
    </source>
</evidence>
<evidence type="ECO:0000313" key="1">
    <source>
        <dbReference type="EMBL" id="OKH25965.1"/>
    </source>
</evidence>
<comment type="caution">
    <text evidence="1">The sequence shown here is derived from an EMBL/GenBank/DDBJ whole genome shotgun (WGS) entry which is preliminary data.</text>
</comment>